<keyword evidence="1" id="KW-0812">Transmembrane</keyword>
<keyword evidence="3" id="KW-1185">Reference proteome</keyword>
<protein>
    <recommendedName>
        <fullName evidence="4">DUF1640 domain-containing protein</fullName>
    </recommendedName>
</protein>
<keyword evidence="1" id="KW-0472">Membrane</keyword>
<dbReference type="STRING" id="1860102.ACCAA_350147"/>
<dbReference type="Proteomes" id="UP000199169">
    <property type="component" value="Unassembled WGS sequence"/>
</dbReference>
<feature type="transmembrane region" description="Helical" evidence="1">
    <location>
        <begin position="66"/>
        <end position="82"/>
    </location>
</feature>
<dbReference type="Gene3D" id="1.20.5.340">
    <property type="match status" value="1"/>
</dbReference>
<gene>
    <name evidence="2" type="ORF">ACCAA_350147</name>
</gene>
<name>A0A1A8XQ72_9PROT</name>
<sequence length="86" mass="9780">MSTITFDTQELVQELRAAGMPAEQADAVVRTIVKSHTELATKHDIERLELRMENRFALVDAKFDKLTWMLGILIAIALANFAKQFF</sequence>
<evidence type="ECO:0008006" key="4">
    <source>
        <dbReference type="Google" id="ProtNLM"/>
    </source>
</evidence>
<dbReference type="EMBL" id="FLQX01000111">
    <property type="protein sequence ID" value="SBT06786.1"/>
    <property type="molecule type" value="Genomic_DNA"/>
</dbReference>
<evidence type="ECO:0000313" key="3">
    <source>
        <dbReference type="Proteomes" id="UP000199169"/>
    </source>
</evidence>
<evidence type="ECO:0000313" key="2">
    <source>
        <dbReference type="EMBL" id="SBT06786.1"/>
    </source>
</evidence>
<evidence type="ECO:0000256" key="1">
    <source>
        <dbReference type="SAM" id="Phobius"/>
    </source>
</evidence>
<reference evidence="2 3" key="1">
    <citation type="submission" date="2016-06" db="EMBL/GenBank/DDBJ databases">
        <authorList>
            <person name="Kjaerup R.B."/>
            <person name="Dalgaard T.S."/>
            <person name="Juul-Madsen H.R."/>
        </authorList>
    </citation>
    <scope>NUCLEOTIDE SEQUENCE [LARGE SCALE GENOMIC DNA]</scope>
    <source>
        <strain evidence="2">3</strain>
    </source>
</reference>
<organism evidence="2 3">
    <name type="scientific">Candidatus Accumulibacter aalborgensis</name>
    <dbReference type="NCBI Taxonomy" id="1860102"/>
    <lineage>
        <taxon>Bacteria</taxon>
        <taxon>Pseudomonadati</taxon>
        <taxon>Pseudomonadota</taxon>
        <taxon>Betaproteobacteria</taxon>
        <taxon>Candidatus Accumulibacter</taxon>
    </lineage>
</organism>
<dbReference type="AlphaFoldDB" id="A0A1A8XQ72"/>
<accession>A0A1A8XQ72</accession>
<proteinExistence type="predicted"/>
<dbReference type="RefSeq" id="WP_186407338.1">
    <property type="nucleotide sequence ID" value="NZ_FLQX01000111.1"/>
</dbReference>
<keyword evidence="1" id="KW-1133">Transmembrane helix</keyword>